<keyword evidence="1" id="KW-0805">Transcription regulation</keyword>
<proteinExistence type="predicted"/>
<sequence length="107" mass="12181">MMLTKSEAGKLRSMLERGGKDELPVVFRTLGDSGRFRIFSLLGKEERLYCVSEIASVLKTSVPSASQQLQRMERSGLVIRERIGQKICYQVDRKKIIVRSLLSLINH</sequence>
<reference evidence="5 6" key="1">
    <citation type="submission" date="2017-09" db="EMBL/GenBank/DDBJ databases">
        <title>Depth-based differentiation of microbial function through sediment-hosted aquifers and enrichment of novel symbionts in the deep terrestrial subsurface.</title>
        <authorList>
            <person name="Probst A.J."/>
            <person name="Ladd B."/>
            <person name="Jarett J.K."/>
            <person name="Geller-Mcgrath D.E."/>
            <person name="Sieber C.M."/>
            <person name="Emerson J.B."/>
            <person name="Anantharaman K."/>
            <person name="Thomas B.C."/>
            <person name="Malmstrom R."/>
            <person name="Stieglmeier M."/>
            <person name="Klingl A."/>
            <person name="Woyke T."/>
            <person name="Ryan C.M."/>
            <person name="Banfield J.F."/>
        </authorList>
    </citation>
    <scope>NUCLEOTIDE SEQUENCE [LARGE SCALE GENOMIC DNA]</scope>
    <source>
        <strain evidence="5">CG10_big_fil_rev_8_21_14_0_10_48_11</strain>
    </source>
</reference>
<gene>
    <name evidence="5" type="ORF">COV04_04395</name>
</gene>
<dbReference type="InterPro" id="IPR011991">
    <property type="entry name" value="ArsR-like_HTH"/>
</dbReference>
<name>A0A2M8LDL4_9BACT</name>
<keyword evidence="3" id="KW-0804">Transcription</keyword>
<dbReference type="PANTHER" id="PTHR43132:SF2">
    <property type="entry name" value="ARSENICAL RESISTANCE OPERON REPRESSOR ARSR-RELATED"/>
    <property type="match status" value="1"/>
</dbReference>
<dbReference type="Pfam" id="PF01022">
    <property type="entry name" value="HTH_5"/>
    <property type="match status" value="1"/>
</dbReference>
<evidence type="ECO:0000313" key="5">
    <source>
        <dbReference type="EMBL" id="PJE75515.1"/>
    </source>
</evidence>
<dbReference type="PROSITE" id="PS50987">
    <property type="entry name" value="HTH_ARSR_2"/>
    <property type="match status" value="1"/>
</dbReference>
<accession>A0A2M8LDL4</accession>
<dbReference type="PANTHER" id="PTHR43132">
    <property type="entry name" value="ARSENICAL RESISTANCE OPERON REPRESSOR ARSR-RELATED"/>
    <property type="match status" value="1"/>
</dbReference>
<dbReference type="PRINTS" id="PR00778">
    <property type="entry name" value="HTHARSR"/>
</dbReference>
<dbReference type="InterPro" id="IPR051011">
    <property type="entry name" value="Metal_resp_trans_reg"/>
</dbReference>
<dbReference type="EMBL" id="PFET01000014">
    <property type="protein sequence ID" value="PJE75515.1"/>
    <property type="molecule type" value="Genomic_DNA"/>
</dbReference>
<evidence type="ECO:0000256" key="2">
    <source>
        <dbReference type="ARBA" id="ARBA00023125"/>
    </source>
</evidence>
<keyword evidence="2" id="KW-0238">DNA-binding</keyword>
<evidence type="ECO:0000313" key="6">
    <source>
        <dbReference type="Proteomes" id="UP000231152"/>
    </source>
</evidence>
<dbReference type="InterPro" id="IPR001845">
    <property type="entry name" value="HTH_ArsR_DNA-bd_dom"/>
</dbReference>
<dbReference type="SMART" id="SM00418">
    <property type="entry name" value="HTH_ARSR"/>
    <property type="match status" value="1"/>
</dbReference>
<dbReference type="AlphaFoldDB" id="A0A2M8LDL4"/>
<organism evidence="5 6">
    <name type="scientific">Candidatus Uhrbacteria bacterium CG10_big_fil_rev_8_21_14_0_10_48_11</name>
    <dbReference type="NCBI Taxonomy" id="1975037"/>
    <lineage>
        <taxon>Bacteria</taxon>
        <taxon>Candidatus Uhriibacteriota</taxon>
    </lineage>
</organism>
<dbReference type="GO" id="GO:0003700">
    <property type="term" value="F:DNA-binding transcription factor activity"/>
    <property type="evidence" value="ECO:0007669"/>
    <property type="project" value="InterPro"/>
</dbReference>
<dbReference type="Gene3D" id="1.10.10.10">
    <property type="entry name" value="Winged helix-like DNA-binding domain superfamily/Winged helix DNA-binding domain"/>
    <property type="match status" value="1"/>
</dbReference>
<dbReference type="InterPro" id="IPR036390">
    <property type="entry name" value="WH_DNA-bd_sf"/>
</dbReference>
<protein>
    <recommendedName>
        <fullName evidence="4">HTH arsR-type domain-containing protein</fullName>
    </recommendedName>
</protein>
<dbReference type="GO" id="GO:0003677">
    <property type="term" value="F:DNA binding"/>
    <property type="evidence" value="ECO:0007669"/>
    <property type="project" value="UniProtKB-KW"/>
</dbReference>
<dbReference type="InterPro" id="IPR036388">
    <property type="entry name" value="WH-like_DNA-bd_sf"/>
</dbReference>
<dbReference type="CDD" id="cd00090">
    <property type="entry name" value="HTH_ARSR"/>
    <property type="match status" value="1"/>
</dbReference>
<evidence type="ECO:0000256" key="1">
    <source>
        <dbReference type="ARBA" id="ARBA00023015"/>
    </source>
</evidence>
<dbReference type="Proteomes" id="UP000231152">
    <property type="component" value="Unassembled WGS sequence"/>
</dbReference>
<comment type="caution">
    <text evidence="5">The sequence shown here is derived from an EMBL/GenBank/DDBJ whole genome shotgun (WGS) entry which is preliminary data.</text>
</comment>
<feature type="domain" description="HTH arsR-type" evidence="4">
    <location>
        <begin position="15"/>
        <end position="107"/>
    </location>
</feature>
<dbReference type="SUPFAM" id="SSF46785">
    <property type="entry name" value="Winged helix' DNA-binding domain"/>
    <property type="match status" value="1"/>
</dbReference>
<evidence type="ECO:0000256" key="3">
    <source>
        <dbReference type="ARBA" id="ARBA00023163"/>
    </source>
</evidence>
<evidence type="ECO:0000259" key="4">
    <source>
        <dbReference type="PROSITE" id="PS50987"/>
    </source>
</evidence>